<dbReference type="InterPro" id="IPR029044">
    <property type="entry name" value="Nucleotide-diphossugar_trans"/>
</dbReference>
<evidence type="ECO:0008006" key="2">
    <source>
        <dbReference type="Google" id="ProtNLM"/>
    </source>
</evidence>
<dbReference type="PANTHER" id="PTHR43179">
    <property type="entry name" value="RHAMNOSYLTRANSFERASE WBBL"/>
    <property type="match status" value="1"/>
</dbReference>
<organism evidence="1">
    <name type="scientific">marine sediment metagenome</name>
    <dbReference type="NCBI Taxonomy" id="412755"/>
    <lineage>
        <taxon>unclassified sequences</taxon>
        <taxon>metagenomes</taxon>
        <taxon>ecological metagenomes</taxon>
    </lineage>
</organism>
<feature type="non-terminal residue" evidence="1">
    <location>
        <position position="51"/>
    </location>
</feature>
<dbReference type="Pfam" id="PF13641">
    <property type="entry name" value="Glyco_tranf_2_3"/>
    <property type="match status" value="1"/>
</dbReference>
<name>X1NN48_9ZZZZ</name>
<dbReference type="AlphaFoldDB" id="X1NN48"/>
<dbReference type="Gene3D" id="3.90.550.10">
    <property type="entry name" value="Spore Coat Polysaccharide Biosynthesis Protein SpsA, Chain A"/>
    <property type="match status" value="1"/>
</dbReference>
<comment type="caution">
    <text evidence="1">The sequence shown here is derived from an EMBL/GenBank/DDBJ whole genome shotgun (WGS) entry which is preliminary data.</text>
</comment>
<protein>
    <recommendedName>
        <fullName evidence="2">Glycosyltransferase 2-like domain-containing protein</fullName>
    </recommendedName>
</protein>
<dbReference type="SUPFAM" id="SSF53448">
    <property type="entry name" value="Nucleotide-diphospho-sugar transferases"/>
    <property type="match status" value="1"/>
</dbReference>
<sequence>RRKVIEEIGLLDEQFFMYGEELDWCFRAKKAGWKVMYYPHAEIIHYKGECS</sequence>
<gene>
    <name evidence="1" type="ORF">S06H3_25181</name>
</gene>
<proteinExistence type="predicted"/>
<dbReference type="EMBL" id="BARV01014410">
    <property type="protein sequence ID" value="GAI31641.1"/>
    <property type="molecule type" value="Genomic_DNA"/>
</dbReference>
<reference evidence="1" key="1">
    <citation type="journal article" date="2014" name="Front. Microbiol.">
        <title>High frequency of phylogenetically diverse reductive dehalogenase-homologous genes in deep subseafloor sedimentary metagenomes.</title>
        <authorList>
            <person name="Kawai M."/>
            <person name="Futagami T."/>
            <person name="Toyoda A."/>
            <person name="Takaki Y."/>
            <person name="Nishi S."/>
            <person name="Hori S."/>
            <person name="Arai W."/>
            <person name="Tsubouchi T."/>
            <person name="Morono Y."/>
            <person name="Uchiyama I."/>
            <person name="Ito T."/>
            <person name="Fujiyama A."/>
            <person name="Inagaki F."/>
            <person name="Takami H."/>
        </authorList>
    </citation>
    <scope>NUCLEOTIDE SEQUENCE</scope>
    <source>
        <strain evidence="1">Expedition CK06-06</strain>
    </source>
</reference>
<accession>X1NN48</accession>
<evidence type="ECO:0000313" key="1">
    <source>
        <dbReference type="EMBL" id="GAI31641.1"/>
    </source>
</evidence>
<feature type="non-terminal residue" evidence="1">
    <location>
        <position position="1"/>
    </location>
</feature>
<dbReference type="PANTHER" id="PTHR43179:SF7">
    <property type="entry name" value="RHAMNOSYLTRANSFERASE WBBL"/>
    <property type="match status" value="1"/>
</dbReference>